<evidence type="ECO:0000313" key="9">
    <source>
        <dbReference type="Proteomes" id="UP000273809"/>
    </source>
</evidence>
<keyword evidence="1" id="KW-0159">Chromosome partition</keyword>
<dbReference type="InterPro" id="IPR044068">
    <property type="entry name" value="CB"/>
</dbReference>
<evidence type="ECO:0000259" key="7">
    <source>
        <dbReference type="PROSITE" id="PS51900"/>
    </source>
</evidence>
<keyword evidence="8" id="KW-0614">Plasmid</keyword>
<dbReference type="Gene3D" id="1.10.443.10">
    <property type="entry name" value="Intergrase catalytic core"/>
    <property type="match status" value="1"/>
</dbReference>
<evidence type="ECO:0000256" key="1">
    <source>
        <dbReference type="ARBA" id="ARBA00022829"/>
    </source>
</evidence>
<name>A0AAD0TUK6_9BACT</name>
<evidence type="ECO:0000256" key="2">
    <source>
        <dbReference type="ARBA" id="ARBA00022908"/>
    </source>
</evidence>
<feature type="domain" description="Core-binding (CB)" evidence="7">
    <location>
        <begin position="1"/>
        <end position="86"/>
    </location>
</feature>
<dbReference type="PROSITE" id="PS51898">
    <property type="entry name" value="TYR_RECOMBINASE"/>
    <property type="match status" value="1"/>
</dbReference>
<dbReference type="InterPro" id="IPR010998">
    <property type="entry name" value="Integrase_recombinase_N"/>
</dbReference>
<dbReference type="AlphaFoldDB" id="A0AAD0TUK6"/>
<dbReference type="InterPro" id="IPR004107">
    <property type="entry name" value="Integrase_SAM-like_N"/>
</dbReference>
<dbReference type="KEGG" id="acre:ACRYA_a0072"/>
<evidence type="ECO:0000256" key="3">
    <source>
        <dbReference type="ARBA" id="ARBA00023125"/>
    </source>
</evidence>
<evidence type="ECO:0000256" key="5">
    <source>
        <dbReference type="PROSITE-ProRule" id="PRU01248"/>
    </source>
</evidence>
<organism evidence="8 9">
    <name type="scientific">Aliarcobacter cryaerophilus ATCC 43158</name>
    <dbReference type="NCBI Taxonomy" id="1032070"/>
    <lineage>
        <taxon>Bacteria</taxon>
        <taxon>Pseudomonadati</taxon>
        <taxon>Campylobacterota</taxon>
        <taxon>Epsilonproteobacteria</taxon>
        <taxon>Campylobacterales</taxon>
        <taxon>Arcobacteraceae</taxon>
        <taxon>Aliarcobacter</taxon>
    </lineage>
</organism>
<dbReference type="GeneID" id="39475557"/>
<dbReference type="PROSITE" id="PS51900">
    <property type="entry name" value="CB"/>
    <property type="match status" value="1"/>
</dbReference>
<keyword evidence="4" id="KW-0233">DNA recombination</keyword>
<dbReference type="InterPro" id="IPR013762">
    <property type="entry name" value="Integrase-like_cat_sf"/>
</dbReference>
<dbReference type="Pfam" id="PF02899">
    <property type="entry name" value="Phage_int_SAM_1"/>
    <property type="match status" value="1"/>
</dbReference>
<dbReference type="Pfam" id="PF00589">
    <property type="entry name" value="Phage_integrase"/>
    <property type="match status" value="1"/>
</dbReference>
<protein>
    <submittedName>
        <fullName evidence="8">Site-specific tyrosine recombinase, phage integrase family</fullName>
    </submittedName>
</protein>
<dbReference type="Gene3D" id="1.10.150.130">
    <property type="match status" value="1"/>
</dbReference>
<dbReference type="PANTHER" id="PTHR30349">
    <property type="entry name" value="PHAGE INTEGRASE-RELATED"/>
    <property type="match status" value="1"/>
</dbReference>
<gene>
    <name evidence="8" type="ORF">ACRYA_a0072</name>
</gene>
<dbReference type="InterPro" id="IPR050090">
    <property type="entry name" value="Tyrosine_recombinase_XerCD"/>
</dbReference>
<evidence type="ECO:0000259" key="6">
    <source>
        <dbReference type="PROSITE" id="PS51898"/>
    </source>
</evidence>
<dbReference type="GO" id="GO:0015074">
    <property type="term" value="P:DNA integration"/>
    <property type="evidence" value="ECO:0007669"/>
    <property type="project" value="UniProtKB-KW"/>
</dbReference>
<evidence type="ECO:0000256" key="4">
    <source>
        <dbReference type="ARBA" id="ARBA00023172"/>
    </source>
</evidence>
<evidence type="ECO:0000313" key="8">
    <source>
        <dbReference type="EMBL" id="AYJ81197.1"/>
    </source>
</evidence>
<dbReference type="EMBL" id="CP032824">
    <property type="protein sequence ID" value="AYJ81197.1"/>
    <property type="molecule type" value="Genomic_DNA"/>
</dbReference>
<proteinExistence type="predicted"/>
<reference evidence="8 9" key="1">
    <citation type="submission" date="2018-10" db="EMBL/GenBank/DDBJ databases">
        <title>Complete genome sequences of Arcobacter cryaerophilus strains ATCC 43158 and ATCC 49615.</title>
        <authorList>
            <person name="Miller W.G."/>
            <person name="Yee E."/>
            <person name="Bono J.L."/>
        </authorList>
    </citation>
    <scope>NUCLEOTIDE SEQUENCE [LARGE SCALE GENOMIC DNA]</scope>
    <source>
        <strain evidence="8 9">ATCC 43158</strain>
        <plasmid evidence="9">pacry43158</plasmid>
    </source>
</reference>
<keyword evidence="3 5" id="KW-0238">DNA-binding</keyword>
<dbReference type="GO" id="GO:0006310">
    <property type="term" value="P:DNA recombination"/>
    <property type="evidence" value="ECO:0007669"/>
    <property type="project" value="UniProtKB-KW"/>
</dbReference>
<dbReference type="RefSeq" id="WP_121443317.1">
    <property type="nucleotide sequence ID" value="NZ_CP021073.1"/>
</dbReference>
<sequence>MKLEEVIKDFKFHCKFERNLSNKTMEAYSVDLNQFEQFKNYKSIDISEFDKYKLKEYVQSLYELELKVKTIKRKVSVLKAFFNYLEFDEIILVNPFRKMRISIKEPTTIPKTIELKEIVKILKFLYKIKESFNDKDIYSYKIIVRNISVIEILFSTGIRVSELCNIKLNDINLQSGIIKIKGKGDKERIIQICDNEVRKVLKEYFELFSEQIKKTRYFLINRLNKKISEQSIRLMIKKYQKISGIGKNITPHMFRHSFATLLLEEGVDVRYIQHMLGHSSISTTQIYTKVNMKQQKKILNSKHPRKSFNFLDE</sequence>
<feature type="domain" description="Tyr recombinase" evidence="6">
    <location>
        <begin position="108"/>
        <end position="300"/>
    </location>
</feature>
<dbReference type="InterPro" id="IPR011010">
    <property type="entry name" value="DNA_brk_join_enz"/>
</dbReference>
<dbReference type="SUPFAM" id="SSF56349">
    <property type="entry name" value="DNA breaking-rejoining enzymes"/>
    <property type="match status" value="1"/>
</dbReference>
<dbReference type="InterPro" id="IPR002104">
    <property type="entry name" value="Integrase_catalytic"/>
</dbReference>
<dbReference type="GO" id="GO:0007059">
    <property type="term" value="P:chromosome segregation"/>
    <property type="evidence" value="ECO:0007669"/>
    <property type="project" value="UniProtKB-KW"/>
</dbReference>
<accession>A0AAD0TUK6</accession>
<dbReference type="GO" id="GO:0003677">
    <property type="term" value="F:DNA binding"/>
    <property type="evidence" value="ECO:0007669"/>
    <property type="project" value="UniProtKB-UniRule"/>
</dbReference>
<dbReference type="Proteomes" id="UP000273809">
    <property type="component" value="Plasmid pACRY43158"/>
</dbReference>
<geneLocation type="plasmid" evidence="9">
    <name>pacry43158</name>
</geneLocation>
<dbReference type="PANTHER" id="PTHR30349:SF81">
    <property type="entry name" value="TYROSINE RECOMBINASE XERC"/>
    <property type="match status" value="1"/>
</dbReference>
<keyword evidence="2" id="KW-0229">DNA integration</keyword>